<accession>A0A9N9A8D6</accession>
<keyword evidence="2" id="KW-1185">Reference proteome</keyword>
<reference evidence="1" key="1">
    <citation type="submission" date="2021-06" db="EMBL/GenBank/DDBJ databases">
        <authorList>
            <person name="Kallberg Y."/>
            <person name="Tangrot J."/>
            <person name="Rosling A."/>
        </authorList>
    </citation>
    <scope>NUCLEOTIDE SEQUENCE</scope>
    <source>
        <strain evidence="1">IN212</strain>
    </source>
</reference>
<comment type="caution">
    <text evidence="1">The sequence shown here is derived from an EMBL/GenBank/DDBJ whole genome shotgun (WGS) entry which is preliminary data.</text>
</comment>
<dbReference type="OrthoDB" id="2435447at2759"/>
<proteinExistence type="predicted"/>
<organism evidence="1 2">
    <name type="scientific">Racocetra fulgida</name>
    <dbReference type="NCBI Taxonomy" id="60492"/>
    <lineage>
        <taxon>Eukaryota</taxon>
        <taxon>Fungi</taxon>
        <taxon>Fungi incertae sedis</taxon>
        <taxon>Mucoromycota</taxon>
        <taxon>Glomeromycotina</taxon>
        <taxon>Glomeromycetes</taxon>
        <taxon>Diversisporales</taxon>
        <taxon>Gigasporaceae</taxon>
        <taxon>Racocetra</taxon>
    </lineage>
</organism>
<name>A0A9N9A8D6_9GLOM</name>
<sequence length="81" mass="9247">MKILSTSLLGNFVAESLKIHVEYQIAFRNKEKPSYIEDVLAKIKKLDQLTIHITIPSASRRNYINELDLNQISGELSSDNE</sequence>
<evidence type="ECO:0000313" key="2">
    <source>
        <dbReference type="Proteomes" id="UP000789396"/>
    </source>
</evidence>
<evidence type="ECO:0000313" key="1">
    <source>
        <dbReference type="EMBL" id="CAG8520635.1"/>
    </source>
</evidence>
<dbReference type="AlphaFoldDB" id="A0A9N9A8D6"/>
<dbReference type="EMBL" id="CAJVPZ010002877">
    <property type="protein sequence ID" value="CAG8520635.1"/>
    <property type="molecule type" value="Genomic_DNA"/>
</dbReference>
<protein>
    <submittedName>
        <fullName evidence="1">4325_t:CDS:1</fullName>
    </submittedName>
</protein>
<gene>
    <name evidence="1" type="ORF">RFULGI_LOCUS3333</name>
</gene>
<dbReference type="Proteomes" id="UP000789396">
    <property type="component" value="Unassembled WGS sequence"/>
</dbReference>